<accession>A0A0N1HC84</accession>
<feature type="domain" description="Tc toxin complex TcA C-terminal TcB-binding" evidence="1">
    <location>
        <begin position="2706"/>
        <end position="2951"/>
    </location>
</feature>
<proteinExistence type="predicted"/>
<dbReference type="VEuPathDB" id="FungiDB:AB675_5621"/>
<evidence type="ECO:0000259" key="1">
    <source>
        <dbReference type="Pfam" id="PF18276"/>
    </source>
</evidence>
<dbReference type="Pfam" id="PF20220">
    <property type="entry name" value="ABC_toxin_N"/>
    <property type="match status" value="1"/>
</dbReference>
<sequence length="3155" mass="350429">MARSVTTAPRSSRLKIVRHALGSPEDATLEHVSDQTSPAAFTILVHDLLSQGRKQDASRVKLANVLADVLDDHVDVATAILDDGDVKSTRDLALRYDIARVESMLPQSAKATGGTGPVPVTARTGKNSKVSTVALNFRQRLFQAEPTAVLQQMLSPPSIAGDDARELPIGPSASTRDEMVKFLARHPDFNIRTESVLKRLDQDHDIQEQLDPETRNSVTENLKTLQRTQALTPAPEALEPLLQHGLTSAMRVAALPKKRFTALVSPMIADSGGSSNRAEQLASQIHDHATASRMRADNTLVQLHAAIKGSGLRSIDGQTSLEERQIMAQELADATAGTPSAINLDALFGDMDMCECEECLDVTSPTAYYVDLLQYLRNNNLDPDKKWSNTGKEDIQGTALERLFQRRPDLQYLRLTCANANTPLPMIDLANEVMEAFVINANAFAITGKAVIEAWNVENETTEELLASPSNTRKRAYCILNEAVYPLATLPYFQPLDASRLYLTYLGTSRFELIDTMRLAGRQWPVRAALISNSEKQIRYATMLARVQDRAAAAEYMGLAPSEYIIVTHESFWAIECSEFADNGHIIQEDEYHRDIGLLSTSTYWGFNDDNALRSIDPSTRTGLSFVKAQFLRRSGLSFPDVVDLLHTKYVNPMMPEGKDRILLDSIRFSYRFLQHVTVGIPNASGKSRMIADFLLQAQPWVQYIQLQQIPATGNPLVKPVVDTPTFEEPVVRVWVRKWFDCIGKLIVLESKTEPRLPIQGYLVWRPPSDDTTGSNPSSLIITGSQPRVLGYLDTSGQLTDENSQVVGVVWMDSRVFYGGLQTIRTSLPKGRIDLIQTAKRLTTLLLNNSTISTSPLCLYIWEWERINRFIRLYKKLQLSGWTITTLDAALMGLWKVPEITPGSTLPPGDPLTSTTFEKEANGNGGFSFSDFKDKGCGDEAGAGDCDDGECSDDEAPGPVCDPSTFPFISPGFIKQLMSIQRLADLTGQDLDKLLCLWSDIPTFGERSLYARLFLTHNLQAIDSVFVADKTGHYLSSETNVGEHVPLLLAALHVKAKSFDSILKSAGLTRQSPLDIKTLTRLYRHMVLSSILDIRPEDLVLALDLWPNPYDSASTTLDLYLLWTRISATSFTVPQLRYIIFDAEELLRPIGPGPATVLRTAQALLEGLLSIAKAQPDLTEQEEAVLTMAQVTAKANLLFAPSVVDSIVGLIEGTRLYTTNAPIGLDAGKLRSLTKVIYKDPLTPRNRRATLSVTGSLTDDEVTAAEAIFPSNQEWSAALKRLHRQAEKFVTNDLGAIFAGKIEEAVAVLTQGDVAPVQDTEEVPGTPGTAIQKRVYFMRHFVPYLRSTLESNFIITTVSGVAPSSPDMCSWLLKEVISVGPVGSQASAMSILLALKGHLEAERTPTWNGYLIRHWADHTWGPSMEDSHERNNGNSIKCYDSRPVRGRRWRGAEVHCQGFNGVQGFSLDLTEAQYFQRHGSQFDGVDLNRVSLPAWKRLLQYYELRESLVRQQKGLLDLFKWASLRDKPGTTTSIDELSGIISEVTTWDAASIKVLLAKENFNMSDVKLFQNEVALTRMSKTFALGKKTGISDLSLLLSWTDLKLDFQPTWNLAKSIRQTIQGRYTASDYEQAIKSTHDQLRKNQRNALIAYLLVLPSIQTWGVADADGLFEFFLLDVQMGACMQTSRTKQAISSVQLFVQRCILGLEEKYGVLNDALDADRWKWMSKQTVWTANRKVWLWPENWMIPSLRDDKTPIYTDMESELLQRDVNPTNVLESFKTYVDKLDQIAHLRAVAIYQETRESDKFIFHCVAMTVGSPYLFFYRSYDYFNHEWTPWIRITVDIPTYTIEYSTVAVPRLASEFVGGRGPADNVLRDEASPPAEGARAANEVILDDTAVDFSSIQPKASFTGCYVAPMVWQGRRLFFIGELVQKAVPNTVALAQDFGEMTKPGSTTKADELTPPSIWELKVSWTEYRSGKWTNKQIASEPFTTTPFTDLKPLPVDSFQLMPQIATRANGAQYINIEIWNSHDASYLGNYVFNGSVIQKGTSTFQTKPKNWVSTSFQLLGGRSDSFTVVSLQKSDDGTTLPLINTTPNVAYTFTEPEGRINYAADDSDIFYHPFSAELVSAATRTTEATSIEPIEAVYQTLLASSPELEEPTFGTGASEANADGVQRPTFAELSKPYTNYNWELGFFAPILGANALLTGQQFEEALDMIHHVFNPYADGPDVTRVWKWLPFQKASSKRVLETIFSRLKPRQWDLNITKWRDHPFQPFVVARGRTVSYMKWTVMLYIQALIAYGDMYFRRRTLEDIPLAIQLYVLASHLYGPKGETIPAKGKKIPQTYHSLLNKWDAFSNAAVQLEVAFPFSNQKPFPFTVSEDSAVSPLEKIKQIGLANVFGLATSSYFCLPSNPKLQALRTTIDQRLYNIRNCLDIDGRPMPLALWDAPIDPGELVAAVASGLSLSSALNDLNTSLPNYRFTWLIARALEMTGELKSLEASLLSIKEKRDGEALQMLRTGHELTMNKMILDMKKLQLEEANKSLVALQVLQQSSKARFDFFSRLAGVEVPSLGSSNLPFTPMTIKIDPPAAGDTHLNSLELQEQTQAIIAQFWNGEVANLEIMAGILHALPSFNVHGTPMGCGIEVAWGMPNIAAAFQAAARYTQTFASDSNFSSMQAGRKAGYVKQFQDRVHQMNLAGLEFEHVNSQIATQNTRIAITNQDISNQQKLIDNSQEVHDFLRDKYTNDELYSYLEGGVRTAMYQAYLLAYDMAKKAEQAFRFERRPTAVQNSVDFVSFGYFNPARDGLQSSQQLYLALKRMDTAYQESRGHDYELTKAISLRQLNPYQLLTLRETGSCTFNVPEVAFDADFPGHFHRRIRTASLTIPCVAGPYTGINATLRLLKHRYRADARATSARDYVEDTSNGGLDARFRSHPSPPVDTVALSSAQNDSGLTLPPAGFRPFDYASIADVVLSLRYVASEGGEALGRAAAGSVLEWMGTVEEASKEVGLLALLDVRAEFAAEWAKLAVAAPSATNGQADVRSLVLRQLQARLPAFVAGRDAAKVRVADVSLVTNLGFTEAASLGINLKYVGGSGGTSDQVVPFDSGPVKIGGMNMFRIATVDATFGDWALQVSMSSAIKVDGASRLWLIVRYKLVR</sequence>
<dbReference type="RefSeq" id="XP_018001829.1">
    <property type="nucleotide sequence ID" value="XM_018145849.1"/>
</dbReference>
<dbReference type="EMBL" id="LFJN01000008">
    <property type="protein sequence ID" value="KPI41866.1"/>
    <property type="molecule type" value="Genomic_DNA"/>
</dbReference>
<evidence type="ECO:0000259" key="3">
    <source>
        <dbReference type="Pfam" id="PF20220"/>
    </source>
</evidence>
<name>A0A0N1HC84_9EURO</name>
<comment type="caution">
    <text evidence="4">The sequence shown here is derived from an EMBL/GenBank/DDBJ whole genome shotgun (WGS) entry which is preliminary data.</text>
</comment>
<feature type="domain" description="ABC toxin N-terminal" evidence="3">
    <location>
        <begin position="1638"/>
        <end position="1761"/>
    </location>
</feature>
<gene>
    <name evidence="4" type="ORF">AB675_5621</name>
</gene>
<dbReference type="InterPro" id="IPR041079">
    <property type="entry name" value="Neuraminidase-like"/>
</dbReference>
<keyword evidence="5" id="KW-1185">Reference proteome</keyword>
<evidence type="ECO:0000313" key="5">
    <source>
        <dbReference type="Proteomes" id="UP000038010"/>
    </source>
</evidence>
<dbReference type="STRING" id="1664694.A0A0N1HC84"/>
<protein>
    <submittedName>
        <fullName evidence="4">Uncharacterized protein</fullName>
    </submittedName>
</protein>
<dbReference type="GeneID" id="28737729"/>
<organism evidence="4 5">
    <name type="scientific">Cyphellophora attinorum</name>
    <dbReference type="NCBI Taxonomy" id="1664694"/>
    <lineage>
        <taxon>Eukaryota</taxon>
        <taxon>Fungi</taxon>
        <taxon>Dikarya</taxon>
        <taxon>Ascomycota</taxon>
        <taxon>Pezizomycotina</taxon>
        <taxon>Eurotiomycetes</taxon>
        <taxon>Chaetothyriomycetidae</taxon>
        <taxon>Chaetothyriales</taxon>
        <taxon>Cyphellophoraceae</taxon>
        <taxon>Cyphellophora</taxon>
    </lineage>
</organism>
<evidence type="ECO:0000259" key="2">
    <source>
        <dbReference type="Pfam" id="PF18413"/>
    </source>
</evidence>
<dbReference type="Pfam" id="PF18413">
    <property type="entry name" value="Neuraminidase"/>
    <property type="match status" value="1"/>
</dbReference>
<reference evidence="4 5" key="1">
    <citation type="submission" date="2015-06" db="EMBL/GenBank/DDBJ databases">
        <title>Draft genome of the ant-associated black yeast Phialophora attae CBS 131958.</title>
        <authorList>
            <person name="Moreno L.F."/>
            <person name="Stielow B.J."/>
            <person name="de Hoog S."/>
            <person name="Vicente V.A."/>
            <person name="Weiss V.A."/>
            <person name="de Vries M."/>
            <person name="Cruz L.M."/>
            <person name="Souza E.M."/>
        </authorList>
    </citation>
    <scope>NUCLEOTIDE SEQUENCE [LARGE SCALE GENOMIC DNA]</scope>
    <source>
        <strain evidence="4 5">CBS 131958</strain>
    </source>
</reference>
<dbReference type="InterPro" id="IPR040840">
    <property type="entry name" value="TcA_TcB_BD"/>
</dbReference>
<dbReference type="Proteomes" id="UP000038010">
    <property type="component" value="Unassembled WGS sequence"/>
</dbReference>
<evidence type="ECO:0000313" key="4">
    <source>
        <dbReference type="EMBL" id="KPI41866.1"/>
    </source>
</evidence>
<dbReference type="Pfam" id="PF18276">
    <property type="entry name" value="TcA_TcB_BD"/>
    <property type="match status" value="1"/>
</dbReference>
<feature type="domain" description="Neuraminidase-like" evidence="2">
    <location>
        <begin position="1791"/>
        <end position="1995"/>
    </location>
</feature>
<dbReference type="OrthoDB" id="4469896at2759"/>
<dbReference type="InterPro" id="IPR046839">
    <property type="entry name" value="ABC_toxin_N"/>
</dbReference>